<evidence type="ECO:0000259" key="1">
    <source>
        <dbReference type="Pfam" id="PF08885"/>
    </source>
</evidence>
<dbReference type="Pfam" id="PF08885">
    <property type="entry name" value="GSCFA"/>
    <property type="match status" value="1"/>
</dbReference>
<comment type="caution">
    <text evidence="2">The sequence shown here is derived from an EMBL/GenBank/DDBJ whole genome shotgun (WGS) entry which is preliminary data.</text>
</comment>
<dbReference type="EMBL" id="BMGI01000001">
    <property type="protein sequence ID" value="GGD24191.1"/>
    <property type="molecule type" value="Genomic_DNA"/>
</dbReference>
<keyword evidence="3" id="KW-1185">Reference proteome</keyword>
<sequence>MKNPYQRVGPEAFWKHAVASHSPFEIGGLWTPKYPVTPAMPIVTAGSCFAQHIGKALAARGYAWHNAETAPPMLDEETARRFNHGIFSFRTGNIYTTRMLRQWLEQAHGEAEPMWEAWEDGKGRVFDPLRPTIEPGGFASEDEMRAAREVTYGAIRRAVQTAGVFIFTLGLTESWANAATGQEYASCPGTSAGSYDPEAHVFVNHRVDAIQADLEAALAILNRANPDLKVLLTVSPVPLTATASGQHVLTATSYSKSVLRAVAGMAAQDHDWVDYFPSYEIITAPPYRGMFFEPNQRSVTAHGVDFVMRNFFADQAAAFGKEIARESRAREAARQGCRSAGGGQERRRGLRGGDAQCLRLTGSAFTATAISARSSARSMRGCCRSWKVDWRSGARRARRFGGFGSRAVASCPTRRRSRPLPRCAAMGRKPWGPAISTPSCSTPRGCASATWCWRCSATRPPMAWFRRR</sequence>
<evidence type="ECO:0000313" key="2">
    <source>
        <dbReference type="EMBL" id="GGD24191.1"/>
    </source>
</evidence>
<protein>
    <recommendedName>
        <fullName evidence="1">GSCFA domain-containing protein</fullName>
    </recommendedName>
</protein>
<organism evidence="2 3">
    <name type="scientific">Sinisalibacter lacisalsi</name>
    <dbReference type="NCBI Taxonomy" id="1526570"/>
    <lineage>
        <taxon>Bacteria</taxon>
        <taxon>Pseudomonadati</taxon>
        <taxon>Pseudomonadota</taxon>
        <taxon>Alphaproteobacteria</taxon>
        <taxon>Rhodobacterales</taxon>
        <taxon>Roseobacteraceae</taxon>
        <taxon>Sinisalibacter</taxon>
    </lineage>
</organism>
<gene>
    <name evidence="2" type="ORF">GCM10011358_05770</name>
</gene>
<reference evidence="3" key="1">
    <citation type="journal article" date="2019" name="Int. J. Syst. Evol. Microbiol.">
        <title>The Global Catalogue of Microorganisms (GCM) 10K type strain sequencing project: providing services to taxonomists for standard genome sequencing and annotation.</title>
        <authorList>
            <consortium name="The Broad Institute Genomics Platform"/>
            <consortium name="The Broad Institute Genome Sequencing Center for Infectious Disease"/>
            <person name="Wu L."/>
            <person name="Ma J."/>
        </authorList>
    </citation>
    <scope>NUCLEOTIDE SEQUENCE [LARGE SCALE GENOMIC DNA]</scope>
    <source>
        <strain evidence="3">CGMCC 1.12922</strain>
    </source>
</reference>
<dbReference type="Proteomes" id="UP000617355">
    <property type="component" value="Unassembled WGS sequence"/>
</dbReference>
<dbReference type="RefSeq" id="WP_229738028.1">
    <property type="nucleotide sequence ID" value="NZ_BMGI01000001.1"/>
</dbReference>
<accession>A0ABQ1QGB8</accession>
<evidence type="ECO:0000313" key="3">
    <source>
        <dbReference type="Proteomes" id="UP000617355"/>
    </source>
</evidence>
<dbReference type="InterPro" id="IPR014982">
    <property type="entry name" value="GSCFA"/>
</dbReference>
<proteinExistence type="predicted"/>
<name>A0ABQ1QGB8_9RHOB</name>
<feature type="domain" description="GSCFA" evidence="1">
    <location>
        <begin position="42"/>
        <end position="311"/>
    </location>
</feature>